<dbReference type="OMA" id="FINPIFK"/>
<accession>A0A4W3H124</accession>
<name>A0A4W3H124_CALMI</name>
<dbReference type="GO" id="GO:0031012">
    <property type="term" value="C:extracellular matrix"/>
    <property type="evidence" value="ECO:0007669"/>
    <property type="project" value="TreeGrafter"/>
</dbReference>
<evidence type="ECO:0008006" key="3">
    <source>
        <dbReference type="Google" id="ProtNLM"/>
    </source>
</evidence>
<reference evidence="1" key="4">
    <citation type="submission" date="2025-08" db="UniProtKB">
        <authorList>
            <consortium name="Ensembl"/>
        </authorList>
    </citation>
    <scope>IDENTIFICATION</scope>
</reference>
<reference evidence="2" key="3">
    <citation type="journal article" date="2014" name="Nature">
        <title>Elephant shark genome provides unique insights into gnathostome evolution.</title>
        <authorList>
            <consortium name="International Elephant Shark Genome Sequencing Consortium"/>
            <person name="Venkatesh B."/>
            <person name="Lee A.P."/>
            <person name="Ravi V."/>
            <person name="Maurya A.K."/>
            <person name="Lian M.M."/>
            <person name="Swann J.B."/>
            <person name="Ohta Y."/>
            <person name="Flajnik M.F."/>
            <person name="Sutoh Y."/>
            <person name="Kasahara M."/>
            <person name="Hoon S."/>
            <person name="Gangu V."/>
            <person name="Roy S.W."/>
            <person name="Irimia M."/>
            <person name="Korzh V."/>
            <person name="Kondrychyn I."/>
            <person name="Lim Z.W."/>
            <person name="Tay B.H."/>
            <person name="Tohari S."/>
            <person name="Kong K.W."/>
            <person name="Ho S."/>
            <person name="Lorente-Galdos B."/>
            <person name="Quilez J."/>
            <person name="Marques-Bonet T."/>
            <person name="Raney B.J."/>
            <person name="Ingham P.W."/>
            <person name="Tay A."/>
            <person name="Hillier L.W."/>
            <person name="Minx P."/>
            <person name="Boehm T."/>
            <person name="Wilson R.K."/>
            <person name="Brenner S."/>
            <person name="Warren W.C."/>
        </authorList>
    </citation>
    <scope>NUCLEOTIDE SEQUENCE [LARGE SCALE GENOMIC DNA]</scope>
</reference>
<reference evidence="1" key="5">
    <citation type="submission" date="2025-09" db="UniProtKB">
        <authorList>
            <consortium name="Ensembl"/>
        </authorList>
    </citation>
    <scope>IDENTIFICATION</scope>
</reference>
<dbReference type="InParanoid" id="A0A4W3H124"/>
<protein>
    <recommendedName>
        <fullName evidence="3">Reverse transcriptase domain-containing protein</fullName>
    </recommendedName>
</protein>
<dbReference type="GO" id="GO:0007508">
    <property type="term" value="P:larval heart development"/>
    <property type="evidence" value="ECO:0007669"/>
    <property type="project" value="TreeGrafter"/>
</dbReference>
<dbReference type="PANTHER" id="PTHR33395:SF22">
    <property type="entry name" value="REVERSE TRANSCRIPTASE DOMAIN-CONTAINING PROTEIN"/>
    <property type="match status" value="1"/>
</dbReference>
<reference evidence="2" key="2">
    <citation type="journal article" date="2007" name="PLoS Biol.">
        <title>Survey sequencing and comparative analysis of the elephant shark (Callorhinchus milii) genome.</title>
        <authorList>
            <person name="Venkatesh B."/>
            <person name="Kirkness E.F."/>
            <person name="Loh Y.H."/>
            <person name="Halpern A.L."/>
            <person name="Lee A.P."/>
            <person name="Johnson J."/>
            <person name="Dandona N."/>
            <person name="Viswanathan L.D."/>
            <person name="Tay A."/>
            <person name="Venter J.C."/>
            <person name="Strausberg R.L."/>
            <person name="Brenner S."/>
        </authorList>
    </citation>
    <scope>NUCLEOTIDE SEQUENCE [LARGE SCALE GENOMIC DNA]</scope>
</reference>
<dbReference type="AlphaFoldDB" id="A0A4W3H124"/>
<reference evidence="2" key="1">
    <citation type="journal article" date="2006" name="Science">
        <title>Ancient noncoding elements conserved in the human genome.</title>
        <authorList>
            <person name="Venkatesh B."/>
            <person name="Kirkness E.F."/>
            <person name="Loh Y.H."/>
            <person name="Halpern A.L."/>
            <person name="Lee A.P."/>
            <person name="Johnson J."/>
            <person name="Dandona N."/>
            <person name="Viswanathan L.D."/>
            <person name="Tay A."/>
            <person name="Venter J.C."/>
            <person name="Strausberg R.L."/>
            <person name="Brenner S."/>
        </authorList>
    </citation>
    <scope>NUCLEOTIDE SEQUENCE [LARGE SCALE GENOMIC DNA]</scope>
</reference>
<dbReference type="Ensembl" id="ENSCMIT00000010670.1">
    <property type="protein sequence ID" value="ENSCMIP00000010398.1"/>
    <property type="gene ID" value="ENSCMIG00000005491.1"/>
</dbReference>
<evidence type="ECO:0000313" key="2">
    <source>
        <dbReference type="Proteomes" id="UP000314986"/>
    </source>
</evidence>
<dbReference type="STRING" id="7868.ENSCMIP00000010398"/>
<dbReference type="PANTHER" id="PTHR33395">
    <property type="entry name" value="TRANSCRIPTASE, PUTATIVE-RELATED-RELATED"/>
    <property type="match status" value="1"/>
</dbReference>
<organism evidence="1 2">
    <name type="scientific">Callorhinchus milii</name>
    <name type="common">Ghost shark</name>
    <dbReference type="NCBI Taxonomy" id="7868"/>
    <lineage>
        <taxon>Eukaryota</taxon>
        <taxon>Metazoa</taxon>
        <taxon>Chordata</taxon>
        <taxon>Craniata</taxon>
        <taxon>Vertebrata</taxon>
        <taxon>Chondrichthyes</taxon>
        <taxon>Holocephali</taxon>
        <taxon>Chimaeriformes</taxon>
        <taxon>Callorhinchidae</taxon>
        <taxon>Callorhinchus</taxon>
    </lineage>
</organism>
<dbReference type="GO" id="GO:0061343">
    <property type="term" value="P:cell adhesion involved in heart morphogenesis"/>
    <property type="evidence" value="ECO:0007669"/>
    <property type="project" value="TreeGrafter"/>
</dbReference>
<proteinExistence type="predicted"/>
<dbReference type="Proteomes" id="UP000314986">
    <property type="component" value="Unassembled WGS sequence"/>
</dbReference>
<keyword evidence="2" id="KW-1185">Reference proteome</keyword>
<sequence>MLEDTENLPKIEGNQEANGTEQLREINISKEVLGKLLGLKNDKFPGPDGLHPRVLKEVAAEIVDALFLTFQNSLDSGEVSIDWKIANITPLFKKGGREKIGNYRPASLTSAVGKILESLIRDIIVGVLRRP</sequence>
<evidence type="ECO:0000313" key="1">
    <source>
        <dbReference type="Ensembl" id="ENSCMIP00000010398.1"/>
    </source>
</evidence>
<dbReference type="GeneTree" id="ENSGT01150000286902"/>